<accession>A0A383WCD9</accession>
<dbReference type="SUPFAM" id="SSF55620">
    <property type="entry name" value="Tetrahydrobiopterin biosynthesis enzymes-like"/>
    <property type="match status" value="3"/>
</dbReference>
<dbReference type="GO" id="GO:0008270">
    <property type="term" value="F:zinc ion binding"/>
    <property type="evidence" value="ECO:0007669"/>
    <property type="project" value="TreeGrafter"/>
</dbReference>
<name>A0A383WCD9_TETOB</name>
<dbReference type="STRING" id="3088.A0A383WCD9"/>
<feature type="domain" description="GTP cyclohydrolase I" evidence="8">
    <location>
        <begin position="502"/>
        <end position="579"/>
    </location>
</feature>
<feature type="compositionally biased region" description="Low complexity" evidence="7">
    <location>
        <begin position="472"/>
        <end position="489"/>
    </location>
</feature>
<dbReference type="PANTHER" id="PTHR11109:SF7">
    <property type="entry name" value="GTP CYCLOHYDROLASE 1"/>
    <property type="match status" value="1"/>
</dbReference>
<feature type="domain" description="GTP cyclohydrolase I" evidence="8">
    <location>
        <begin position="20"/>
        <end position="169"/>
    </location>
</feature>
<comment type="similarity">
    <text evidence="2">Belongs to the GTP cyclohydrolase I family.</text>
</comment>
<reference evidence="9 10" key="1">
    <citation type="submission" date="2016-10" db="EMBL/GenBank/DDBJ databases">
        <authorList>
            <person name="Cai Z."/>
        </authorList>
    </citation>
    <scope>NUCLEOTIDE SEQUENCE [LARGE SCALE GENOMIC DNA]</scope>
</reference>
<evidence type="ECO:0000256" key="2">
    <source>
        <dbReference type="ARBA" id="ARBA00008085"/>
    </source>
</evidence>
<keyword evidence="10" id="KW-1185">Reference proteome</keyword>
<sequence length="587" mass="62389">MAAAFQPNSDSYVRKLDRMQGAVRSLLVGIGEDVHRQGLLDTPKRVAKAMIAMTEGYRQDSGRLLSQALFDEPIIEAGSGGLVLVRDIDFACLSQDSLLPFYGRAHIAYVPANGVVLGLSKLARLTKLCAKQLQSQDSLARHVLHALQTQLAPQGALVVVQARHLSYTSLQPPAQQMAAAASGCLAGKAAAGAVCLQEALELLGLALEAEEVQLLPDAAALLLAGTSSCICAGVVRAAGSGGACAGCGGSSRLVPHILRGMSASAAGGLDSPRAPVTPDPSENDDTDGSEQGSDLYCQQLLGSMSSSRCDELAGSGPAAAADADGSSSSSSESMEGAMMLLLAETGVDVISPAVQAAVRRHVLALLAATAGYHQQLPRSWPHRQQQQQALEQPAGGCACCCGRALLECQQQQQEVQQAGKLLELATSQQEQQEQQQQQHEWFEHHVPFISQCEHHMLPFHGTVHITYTLPRSSSSSSSSQACSTQQEQQQQRGALSEAEAMQLVRCFTQRLQVQERITHQVAEAVQQLLQPVGVMVVISAAHMCMVARGVENHAGSTSTRAAFGEFERDAKLRCQVLRKLSQQQQQQ</sequence>
<feature type="region of interest" description="Disordered" evidence="7">
    <location>
        <begin position="313"/>
        <end position="332"/>
    </location>
</feature>
<dbReference type="Gene3D" id="3.30.1130.10">
    <property type="match status" value="2"/>
</dbReference>
<dbReference type="Pfam" id="PF01227">
    <property type="entry name" value="GTP_cyclohydroI"/>
    <property type="match status" value="3"/>
</dbReference>
<dbReference type="EC" id="3.5.4.16" evidence="3"/>
<evidence type="ECO:0000313" key="9">
    <source>
        <dbReference type="EMBL" id="SZX75297.1"/>
    </source>
</evidence>
<dbReference type="InterPro" id="IPR020602">
    <property type="entry name" value="GTP_CycHdrlase_I_dom"/>
</dbReference>
<dbReference type="Gene3D" id="1.10.286.10">
    <property type="match status" value="1"/>
</dbReference>
<feature type="region of interest" description="Disordered" evidence="7">
    <location>
        <begin position="470"/>
        <end position="489"/>
    </location>
</feature>
<dbReference type="GO" id="GO:0006729">
    <property type="term" value="P:tetrahydrobiopterin biosynthetic process"/>
    <property type="evidence" value="ECO:0007669"/>
    <property type="project" value="TreeGrafter"/>
</dbReference>
<dbReference type="EMBL" id="FNXT01001228">
    <property type="protein sequence ID" value="SZX75297.1"/>
    <property type="molecule type" value="Genomic_DNA"/>
</dbReference>
<dbReference type="PANTHER" id="PTHR11109">
    <property type="entry name" value="GTP CYCLOHYDROLASE I"/>
    <property type="match status" value="1"/>
</dbReference>
<dbReference type="InterPro" id="IPR043134">
    <property type="entry name" value="GTP-CH-I_N"/>
</dbReference>
<dbReference type="GO" id="GO:0046654">
    <property type="term" value="P:tetrahydrofolate biosynthetic process"/>
    <property type="evidence" value="ECO:0007669"/>
    <property type="project" value="InterPro"/>
</dbReference>
<gene>
    <name evidence="9" type="ORF">BQ4739_LOCUS15584</name>
</gene>
<dbReference type="Proteomes" id="UP000256970">
    <property type="component" value="Unassembled WGS sequence"/>
</dbReference>
<evidence type="ECO:0000259" key="8">
    <source>
        <dbReference type="Pfam" id="PF01227"/>
    </source>
</evidence>
<comment type="pathway">
    <text evidence="1">Cofactor biosynthesis; 7,8-dihydroneopterin triphosphate biosynthesis; 7,8-dihydroneopterin triphosphate from GTP: step 1/1.</text>
</comment>
<dbReference type="GO" id="GO:0005525">
    <property type="term" value="F:GTP binding"/>
    <property type="evidence" value="ECO:0007669"/>
    <property type="project" value="TreeGrafter"/>
</dbReference>
<evidence type="ECO:0000256" key="5">
    <source>
        <dbReference type="ARBA" id="ARBA00022801"/>
    </source>
</evidence>
<evidence type="ECO:0000256" key="4">
    <source>
        <dbReference type="ARBA" id="ARBA00017272"/>
    </source>
</evidence>
<evidence type="ECO:0000313" key="10">
    <source>
        <dbReference type="Proteomes" id="UP000256970"/>
    </source>
</evidence>
<dbReference type="GO" id="GO:0003934">
    <property type="term" value="F:GTP cyclohydrolase I activity"/>
    <property type="evidence" value="ECO:0007669"/>
    <property type="project" value="UniProtKB-EC"/>
</dbReference>
<evidence type="ECO:0000256" key="6">
    <source>
        <dbReference type="ARBA" id="ARBA00030854"/>
    </source>
</evidence>
<feature type="domain" description="GTP cyclohydrolase I" evidence="8">
    <location>
        <begin position="430"/>
        <end position="468"/>
    </location>
</feature>
<proteinExistence type="inferred from homology"/>
<keyword evidence="5" id="KW-0378">Hydrolase</keyword>
<dbReference type="InterPro" id="IPR001474">
    <property type="entry name" value="GTP_CycHdrlase_I"/>
</dbReference>
<dbReference type="InterPro" id="IPR043133">
    <property type="entry name" value="GTP-CH-I_C/QueF"/>
</dbReference>
<dbReference type="AlphaFoldDB" id="A0A383WCD9"/>
<feature type="region of interest" description="Disordered" evidence="7">
    <location>
        <begin position="265"/>
        <end position="293"/>
    </location>
</feature>
<evidence type="ECO:0000256" key="7">
    <source>
        <dbReference type="SAM" id="MobiDB-lite"/>
    </source>
</evidence>
<evidence type="ECO:0000256" key="1">
    <source>
        <dbReference type="ARBA" id="ARBA00005080"/>
    </source>
</evidence>
<dbReference type="GO" id="GO:0005737">
    <property type="term" value="C:cytoplasm"/>
    <property type="evidence" value="ECO:0007669"/>
    <property type="project" value="TreeGrafter"/>
</dbReference>
<protein>
    <recommendedName>
        <fullName evidence="4">GTP cyclohydrolase 1</fullName>
        <ecNumber evidence="3">3.5.4.16</ecNumber>
    </recommendedName>
    <alternativeName>
        <fullName evidence="6">GTP cyclohydrolase I</fullName>
    </alternativeName>
</protein>
<dbReference type="UniPathway" id="UPA00848">
    <property type="reaction ID" value="UER00151"/>
</dbReference>
<evidence type="ECO:0000256" key="3">
    <source>
        <dbReference type="ARBA" id="ARBA00012715"/>
    </source>
</evidence>
<organism evidence="9 10">
    <name type="scientific">Tetradesmus obliquus</name>
    <name type="common">Green alga</name>
    <name type="synonym">Acutodesmus obliquus</name>
    <dbReference type="NCBI Taxonomy" id="3088"/>
    <lineage>
        <taxon>Eukaryota</taxon>
        <taxon>Viridiplantae</taxon>
        <taxon>Chlorophyta</taxon>
        <taxon>core chlorophytes</taxon>
        <taxon>Chlorophyceae</taxon>
        <taxon>CS clade</taxon>
        <taxon>Sphaeropleales</taxon>
        <taxon>Scenedesmaceae</taxon>
        <taxon>Tetradesmus</taxon>
    </lineage>
</organism>